<sequence>MTRVRELYLSVADTAAKLLAAPEVADGWHQPSALAKLSVRGLAGHLAGQVFFIPAVLAEPVPTEPAISIHEYYARVSWIGSDLDTPFNQGIRSGGEEEAADGPDALAARVATCVEELRGTLPTAADRTVRRPTWGAWSIGLDDFVASRMLELVVHSDDLAHSVGLPTPEFPAPAVETVVDLLSRIALRRHGATDVLRALSRSERAPASISAL</sequence>
<dbReference type="Proteomes" id="UP000033551">
    <property type="component" value="Unassembled WGS sequence"/>
</dbReference>
<dbReference type="OrthoDB" id="3213216at2"/>
<reference evidence="2 3" key="1">
    <citation type="submission" date="2015-02" db="EMBL/GenBank/DDBJ databases">
        <authorList>
            <person name="Ju K.-S."/>
            <person name="Doroghazi J.R."/>
            <person name="Metcalf W."/>
        </authorList>
    </citation>
    <scope>NUCLEOTIDE SEQUENCE [LARGE SCALE GENOMIC DNA]</scope>
    <source>
        <strain evidence="2 3">NRRL ISP-5550</strain>
    </source>
</reference>
<dbReference type="EMBL" id="JZWV01000768">
    <property type="protein sequence ID" value="KJY28044.1"/>
    <property type="molecule type" value="Genomic_DNA"/>
</dbReference>
<keyword evidence="3" id="KW-1185">Reference proteome</keyword>
<dbReference type="InterPro" id="IPR024344">
    <property type="entry name" value="MDMPI_metal-binding"/>
</dbReference>
<dbReference type="AlphaFoldDB" id="A0A0F4J2F3"/>
<proteinExistence type="predicted"/>
<protein>
    <recommendedName>
        <fullName evidence="1">Mycothiol-dependent maleylpyruvate isomerase metal-binding domain-containing protein</fullName>
    </recommendedName>
</protein>
<dbReference type="InterPro" id="IPR034660">
    <property type="entry name" value="DinB/YfiT-like"/>
</dbReference>
<feature type="domain" description="Mycothiol-dependent maleylpyruvate isomerase metal-binding" evidence="1">
    <location>
        <begin position="13"/>
        <end position="160"/>
    </location>
</feature>
<name>A0A0F4J2F3_9ACTN</name>
<dbReference type="PATRIC" id="fig|68223.7.peg.1395"/>
<dbReference type="GO" id="GO:0046872">
    <property type="term" value="F:metal ion binding"/>
    <property type="evidence" value="ECO:0007669"/>
    <property type="project" value="InterPro"/>
</dbReference>
<organism evidence="2 3">
    <name type="scientific">Streptomyces katrae</name>
    <dbReference type="NCBI Taxonomy" id="68223"/>
    <lineage>
        <taxon>Bacteria</taxon>
        <taxon>Bacillati</taxon>
        <taxon>Actinomycetota</taxon>
        <taxon>Actinomycetes</taxon>
        <taxon>Kitasatosporales</taxon>
        <taxon>Streptomycetaceae</taxon>
        <taxon>Streptomyces</taxon>
    </lineage>
</organism>
<comment type="caution">
    <text evidence="2">The sequence shown here is derived from an EMBL/GenBank/DDBJ whole genome shotgun (WGS) entry which is preliminary data.</text>
</comment>
<evidence type="ECO:0000313" key="3">
    <source>
        <dbReference type="Proteomes" id="UP000033551"/>
    </source>
</evidence>
<dbReference type="Gene3D" id="1.20.120.450">
    <property type="entry name" value="dinb family like domain"/>
    <property type="match status" value="1"/>
</dbReference>
<evidence type="ECO:0000313" key="2">
    <source>
        <dbReference type="EMBL" id="KJY28044.1"/>
    </source>
</evidence>
<gene>
    <name evidence="2" type="ORF">VR44_26195</name>
</gene>
<dbReference type="SUPFAM" id="SSF109854">
    <property type="entry name" value="DinB/YfiT-like putative metalloenzymes"/>
    <property type="match status" value="1"/>
</dbReference>
<dbReference type="Pfam" id="PF11716">
    <property type="entry name" value="MDMPI_N"/>
    <property type="match status" value="1"/>
</dbReference>
<evidence type="ECO:0000259" key="1">
    <source>
        <dbReference type="Pfam" id="PF11716"/>
    </source>
</evidence>
<accession>A0A0F4J2F3</accession>